<dbReference type="PROSITE" id="PS51257">
    <property type="entry name" value="PROKAR_LIPOPROTEIN"/>
    <property type="match status" value="1"/>
</dbReference>
<dbReference type="RefSeq" id="WP_008590725.1">
    <property type="nucleotide sequence ID" value="NZ_AMPQ01000012.1"/>
</dbReference>
<dbReference type="STRING" id="1230341.AAV35_002595"/>
<reference evidence="5" key="3">
    <citation type="submission" date="2016-11" db="EMBL/GenBank/DDBJ databases">
        <title>Salimicrobium jeotgali MJ3, isolated from Myulchi jeot, a traditional Korean fermented seafood.</title>
        <authorList>
            <person name="Kim K.H."/>
            <person name="Jeon C.O."/>
            <person name="Jin H.M."/>
        </authorList>
    </citation>
    <scope>NUCLEOTIDE SEQUENCE</scope>
    <source>
        <strain evidence="5">MJ3</strain>
    </source>
</reference>
<feature type="chain" id="PRO_5003860451" evidence="4">
    <location>
        <begin position="27"/>
        <end position="432"/>
    </location>
</feature>
<reference evidence="8" key="2">
    <citation type="submission" date="2015-06" db="EMBL/GenBank/DDBJ databases">
        <title>Salimicrobium jeotgali MJ3, isolated from Myulchi jeot, a traditional Korean fermented seafood.</title>
        <authorList>
            <person name="Kim K.H."/>
            <person name="Jeon C.O."/>
            <person name="Jin H.M."/>
        </authorList>
    </citation>
    <scope>NUCLEOTIDE SEQUENCE [LARGE SCALE GENOMIC DNA]</scope>
    <source>
        <strain evidence="8">MJ3</strain>
    </source>
</reference>
<dbReference type="GO" id="GO:0015768">
    <property type="term" value="P:maltose transport"/>
    <property type="evidence" value="ECO:0007669"/>
    <property type="project" value="TreeGrafter"/>
</dbReference>
<keyword evidence="3 4" id="KW-0732">Signal</keyword>
<dbReference type="PANTHER" id="PTHR30061:SF50">
    <property type="entry name" value="MALTOSE_MALTODEXTRIN-BINDING PERIPLASMIC PROTEIN"/>
    <property type="match status" value="1"/>
</dbReference>
<dbReference type="EMBL" id="AMPQ01000012">
    <property type="protein sequence ID" value="EKE31270.1"/>
    <property type="molecule type" value="Genomic_DNA"/>
</dbReference>
<evidence type="ECO:0000256" key="1">
    <source>
        <dbReference type="ARBA" id="ARBA00008520"/>
    </source>
</evidence>
<dbReference type="KEGG" id="sje:AAV35_002595"/>
<evidence type="ECO:0000313" key="5">
    <source>
        <dbReference type="EMBL" id="AKG03785.1"/>
    </source>
</evidence>
<keyword evidence="2" id="KW-0813">Transport</keyword>
<dbReference type="SUPFAM" id="SSF53850">
    <property type="entry name" value="Periplasmic binding protein-like II"/>
    <property type="match status" value="1"/>
</dbReference>
<gene>
    <name evidence="5" type="ORF">AAV35_002595</name>
    <name evidence="6" type="ORF">MJ3_09198</name>
</gene>
<evidence type="ECO:0000313" key="6">
    <source>
        <dbReference type="EMBL" id="EKE31270.1"/>
    </source>
</evidence>
<dbReference type="Gene3D" id="3.40.190.10">
    <property type="entry name" value="Periplasmic binding protein-like II"/>
    <property type="match status" value="2"/>
</dbReference>
<dbReference type="PANTHER" id="PTHR30061">
    <property type="entry name" value="MALTOSE-BINDING PERIPLASMIC PROTEIN"/>
    <property type="match status" value="1"/>
</dbReference>
<dbReference type="GO" id="GO:1901982">
    <property type="term" value="F:maltose binding"/>
    <property type="evidence" value="ECO:0007669"/>
    <property type="project" value="TreeGrafter"/>
</dbReference>
<proteinExistence type="inferred from homology"/>
<keyword evidence="7" id="KW-1185">Reference proteome</keyword>
<dbReference type="GO" id="GO:0055052">
    <property type="term" value="C:ATP-binding cassette (ABC) transporter complex, substrate-binding subunit-containing"/>
    <property type="evidence" value="ECO:0007669"/>
    <property type="project" value="TreeGrafter"/>
</dbReference>
<sequence length="432" mass="48197">MKKLIKLGLVLALVLITAACSQGANSENNSESTEGSEDKNTTIEFWTMQLKPTFTDYIQGVIDDFEKENPNITVEWLDVPAADLDKKILSSVSSNTAPDVVNLNPTFASQLASMDALVNMDEELSDKEQESYVEGAWEANQLNGETFAMPWYLSTEVTLNNSMIYEEAGLDIENAPETYEEAREMTETIMNETDKYGYFPSMDLSLVLQHMVKMGVDLTNEDMSKAAFNTEDGLKAFEYFTEMYQNDMMPAEALTGDQRESIDMYQAGQTTFFAGSQFISQIEENAPEIYENTVPSQAITGKSGKKSISVQNVVVPSQTKNKDAAVKFGKFLTNAENQLAFTKLTPILPSAKEALEDPYFTEKPEDATPKDMVRLVSASQLDEAELLVPPMDNYNELRQSMFDAISASMLGEMEPQKALDKAEKEWNEILSQ</sequence>
<evidence type="ECO:0000256" key="3">
    <source>
        <dbReference type="ARBA" id="ARBA00022729"/>
    </source>
</evidence>
<reference evidence="6 7" key="1">
    <citation type="journal article" date="2012" name="J. Bacteriol.">
        <title>Draft Genome Sequence of Salimicrobium sp. Strain MJ3, Isolated from Myulchi-Jeot, Korean Fermented Seafood.</title>
        <authorList>
            <person name="Lee S.H."/>
            <person name="Jung J.Y."/>
            <person name="Jeon C.O."/>
        </authorList>
    </citation>
    <scope>NUCLEOTIDE SEQUENCE [LARGE SCALE GENOMIC DNA]</scope>
    <source>
        <strain evidence="6 7">MJ3</strain>
    </source>
</reference>
<organism evidence="6 7">
    <name type="scientific">Salimicrobium jeotgali</name>
    <dbReference type="NCBI Taxonomy" id="1230341"/>
    <lineage>
        <taxon>Bacteria</taxon>
        <taxon>Bacillati</taxon>
        <taxon>Bacillota</taxon>
        <taxon>Bacilli</taxon>
        <taxon>Bacillales</taxon>
        <taxon>Bacillaceae</taxon>
        <taxon>Salimicrobium</taxon>
    </lineage>
</organism>
<dbReference type="Proteomes" id="UP000092654">
    <property type="component" value="Chromosome"/>
</dbReference>
<dbReference type="EMBL" id="CP011361">
    <property type="protein sequence ID" value="AKG03785.1"/>
    <property type="molecule type" value="Genomic_DNA"/>
</dbReference>
<dbReference type="GO" id="GO:0042956">
    <property type="term" value="P:maltodextrin transmembrane transport"/>
    <property type="evidence" value="ECO:0007669"/>
    <property type="project" value="TreeGrafter"/>
</dbReference>
<accession>K2H656</accession>
<dbReference type="AlphaFoldDB" id="K2H656"/>
<dbReference type="CDD" id="cd13585">
    <property type="entry name" value="PBP2_TMBP_like"/>
    <property type="match status" value="1"/>
</dbReference>
<feature type="signal peptide" evidence="4">
    <location>
        <begin position="1"/>
        <end position="26"/>
    </location>
</feature>
<dbReference type="InterPro" id="IPR006059">
    <property type="entry name" value="SBP"/>
</dbReference>
<protein>
    <submittedName>
        <fullName evidence="6">Periplasmic sugar-binding protein of ABC transporter</fullName>
    </submittedName>
    <submittedName>
        <fullName evidence="5">Sugar ABC transporter substrate-binding protein</fullName>
    </submittedName>
</protein>
<dbReference type="PATRIC" id="fig|1230341.3.peg.1892"/>
<comment type="similarity">
    <text evidence="1">Belongs to the bacterial solute-binding protein 1 family.</text>
</comment>
<evidence type="ECO:0000256" key="4">
    <source>
        <dbReference type="SAM" id="SignalP"/>
    </source>
</evidence>
<evidence type="ECO:0000313" key="8">
    <source>
        <dbReference type="Proteomes" id="UP000092654"/>
    </source>
</evidence>
<dbReference type="Proteomes" id="UP000011746">
    <property type="component" value="Unassembled WGS sequence"/>
</dbReference>
<evidence type="ECO:0000256" key="2">
    <source>
        <dbReference type="ARBA" id="ARBA00022448"/>
    </source>
</evidence>
<name>K2H656_9BACI</name>
<dbReference type="Pfam" id="PF01547">
    <property type="entry name" value="SBP_bac_1"/>
    <property type="match status" value="1"/>
</dbReference>
<evidence type="ECO:0000313" key="7">
    <source>
        <dbReference type="Proteomes" id="UP000011746"/>
    </source>
</evidence>
<dbReference type="OrthoDB" id="9808332at2"/>
<dbReference type="eggNOG" id="COG1653">
    <property type="taxonomic scope" value="Bacteria"/>
</dbReference>